<evidence type="ECO:0000256" key="1">
    <source>
        <dbReference type="SAM" id="MobiDB-lite"/>
    </source>
</evidence>
<evidence type="ECO:0000313" key="3">
    <source>
        <dbReference type="Proteomes" id="UP001075354"/>
    </source>
</evidence>
<protein>
    <recommendedName>
        <fullName evidence="4">DNA-directed RNA polymerase III subunit RPC5</fullName>
    </recommendedName>
</protein>
<sequence>MSEDEDEVIQEVPVYVSQTLAKQLFIYQYPTRPAFSTSTENHIVKSCIKPQLQEVELEMSIDTRSANYDSGRGEQIAINADGPAVSRKSGDESVFPSGKMDRMTLKSSRLLSDTSNYAIGVLNEGELHLTPLKGIVSLRPTFSYLDKSDKRQINAQDEVSGGEEEEELKQVKVKFARQENERVKKAREQSYDNHRKLSSSEPWYHTEYLTPQTDDAELERAKLYCSQIAEQVADLSLNRENYLSYLIDPDAVDESTSGASKRCLKSMNLADQVRSIMKEARLLPFRHLLSLIPGPVDVQVVLKSIQNVATLVRGNWIVRSDIIYPKETFSAMNGVPSEVMVRSRDYVLLQLTQHKYLDRISINKIVKLPTIELLEILEGVATLKKNKGWELKLSVDREFLEKYPEIVHRQESFWEARQRSLNESFRHKPQTPPTSPSKLRGPRTGSRRRDSSFSSDGEGRSTPGRQRKKSASLSAGGSDIEPSVNGSTNDAPVNSRRKSMSTSIDSDGGTDARQLNNNSDQTIVPLKRTKKSLSDDNVMT</sequence>
<feature type="region of interest" description="Disordered" evidence="1">
    <location>
        <begin position="423"/>
        <end position="540"/>
    </location>
</feature>
<proteinExistence type="predicted"/>
<feature type="compositionally biased region" description="Polar residues" evidence="1">
    <location>
        <begin position="513"/>
        <end position="522"/>
    </location>
</feature>
<dbReference type="InterPro" id="IPR006886">
    <property type="entry name" value="RNA_pol_III_Rpc5"/>
</dbReference>
<dbReference type="Proteomes" id="UP001075354">
    <property type="component" value="Chromosome 6"/>
</dbReference>
<reference evidence="2" key="1">
    <citation type="submission" date="2022-12" db="EMBL/GenBank/DDBJ databases">
        <title>Chromosome-level genome assembly of the bean flower thrips Megalurothrips usitatus.</title>
        <authorList>
            <person name="Ma L."/>
            <person name="Liu Q."/>
            <person name="Li H."/>
            <person name="Cai W."/>
        </authorList>
    </citation>
    <scope>NUCLEOTIDE SEQUENCE</scope>
    <source>
        <strain evidence="2">Cailab_2022a</strain>
    </source>
</reference>
<accession>A0AAV7XPX5</accession>
<feature type="compositionally biased region" description="Low complexity" evidence="1">
    <location>
        <begin position="452"/>
        <end position="462"/>
    </location>
</feature>
<comment type="caution">
    <text evidence="2">The sequence shown here is derived from an EMBL/GenBank/DDBJ whole genome shotgun (WGS) entry which is preliminary data.</text>
</comment>
<evidence type="ECO:0000313" key="2">
    <source>
        <dbReference type="EMBL" id="KAJ1526730.1"/>
    </source>
</evidence>
<keyword evidence="3" id="KW-1185">Reference proteome</keyword>
<name>A0AAV7XPX5_9NEOP</name>
<dbReference type="GO" id="GO:0005666">
    <property type="term" value="C:RNA polymerase III complex"/>
    <property type="evidence" value="ECO:0007669"/>
    <property type="project" value="TreeGrafter"/>
</dbReference>
<gene>
    <name evidence="2" type="ORF">ONE63_008310</name>
</gene>
<dbReference type="Pfam" id="PF04801">
    <property type="entry name" value="RPC5"/>
    <property type="match status" value="1"/>
</dbReference>
<dbReference type="EMBL" id="JAPTSV010000006">
    <property type="protein sequence ID" value="KAJ1526730.1"/>
    <property type="molecule type" value="Genomic_DNA"/>
</dbReference>
<evidence type="ECO:0008006" key="4">
    <source>
        <dbReference type="Google" id="ProtNLM"/>
    </source>
</evidence>
<dbReference type="GO" id="GO:0042797">
    <property type="term" value="P:tRNA transcription by RNA polymerase III"/>
    <property type="evidence" value="ECO:0007669"/>
    <property type="project" value="TreeGrafter"/>
</dbReference>
<organism evidence="2 3">
    <name type="scientific">Megalurothrips usitatus</name>
    <name type="common">bean blossom thrips</name>
    <dbReference type="NCBI Taxonomy" id="439358"/>
    <lineage>
        <taxon>Eukaryota</taxon>
        <taxon>Metazoa</taxon>
        <taxon>Ecdysozoa</taxon>
        <taxon>Arthropoda</taxon>
        <taxon>Hexapoda</taxon>
        <taxon>Insecta</taxon>
        <taxon>Pterygota</taxon>
        <taxon>Neoptera</taxon>
        <taxon>Paraneoptera</taxon>
        <taxon>Thysanoptera</taxon>
        <taxon>Terebrantia</taxon>
        <taxon>Thripoidea</taxon>
        <taxon>Thripidae</taxon>
        <taxon>Megalurothrips</taxon>
    </lineage>
</organism>
<dbReference type="AlphaFoldDB" id="A0AAV7XPX5"/>
<dbReference type="PANTHER" id="PTHR12069:SF0">
    <property type="entry name" value="DNA-DIRECTED RNA POLYMERASE III SUBUNIT RPC5"/>
    <property type="match status" value="1"/>
</dbReference>
<dbReference type="PANTHER" id="PTHR12069">
    <property type="entry name" value="DNA-DIRECTED RNA POLYMERASES III 80 KDA POLYPEPTIDE RNA POLYMERASE III SUBUNIT 5"/>
    <property type="match status" value="1"/>
</dbReference>